<dbReference type="Pfam" id="PF01479">
    <property type="entry name" value="S4"/>
    <property type="match status" value="1"/>
</dbReference>
<keyword evidence="5" id="KW-0694">RNA-binding</keyword>
<dbReference type="SMART" id="SM00363">
    <property type="entry name" value="S4"/>
    <property type="match status" value="1"/>
</dbReference>
<reference evidence="8 9" key="1">
    <citation type="journal article" date="2018" name="Int. J. Syst. Evol. Microbiol.">
        <title>Mesosutterella multiformis gen. nov., sp. nov., a member of the family Sutterellaceae and Sutterella megalosphaeroides sp. nov., isolated from human faeces.</title>
        <authorList>
            <person name="Sakamoto M."/>
            <person name="Ikeyama N."/>
            <person name="Kunihiro T."/>
            <person name="Iino T."/>
            <person name="Yuki M."/>
            <person name="Ohkuma M."/>
        </authorList>
    </citation>
    <scope>NUCLEOTIDE SEQUENCE [LARGE SCALE GENOMIC DNA]</scope>
    <source>
        <strain evidence="8 9">4NBBH2</strain>
    </source>
</reference>
<dbReference type="EMBL" id="BGZJ01000001">
    <property type="protein sequence ID" value="GBO94166.1"/>
    <property type="molecule type" value="Genomic_DNA"/>
</dbReference>
<comment type="catalytic activity">
    <reaction evidence="3">
        <text>uridine(1911/1915/1917) in 23S rRNA = pseudouridine(1911/1915/1917) in 23S rRNA</text>
        <dbReference type="Rhea" id="RHEA:42524"/>
        <dbReference type="Rhea" id="RHEA-COMP:10097"/>
        <dbReference type="Rhea" id="RHEA-COMP:10098"/>
        <dbReference type="ChEBI" id="CHEBI:65314"/>
        <dbReference type="ChEBI" id="CHEBI:65315"/>
        <dbReference type="EC" id="5.4.99.23"/>
    </reaction>
</comment>
<evidence type="ECO:0000256" key="5">
    <source>
        <dbReference type="PROSITE-ProRule" id="PRU00182"/>
    </source>
</evidence>
<protein>
    <recommendedName>
        <fullName evidence="6">Pseudouridine synthase</fullName>
        <ecNumber evidence="6">5.4.99.-</ecNumber>
    </recommendedName>
</protein>
<dbReference type="InterPro" id="IPR050188">
    <property type="entry name" value="RluA_PseudoU_synthase"/>
</dbReference>
<evidence type="ECO:0000313" key="9">
    <source>
        <dbReference type="Proteomes" id="UP000266091"/>
    </source>
</evidence>
<evidence type="ECO:0000259" key="7">
    <source>
        <dbReference type="SMART" id="SM00363"/>
    </source>
</evidence>
<sequence>MKSVVNYSLETKGETEQEENFTEYLVSAENSGERLDKALAALMPKVSRSRLQTWIKQGAVTVNGKPVDKVRDPVYEGDVVAVTAQPSPEELAFTPADVPFDVAYEDDAIIVVNKPSGLVVHPAAGHWDDTLLNGLLFRYPELRVLPRAGIVHRLDRDTTGLMVVAKTLEAETSLVRQLQERTVKREYWALLRGEAPERTLVDRPIGRDPRHPMRFAVDVPGSMRSARTHIARVALGNAGKRVISWVACRLETGRTHQIRVHCESLGLPLLGDPVYRGGLQPIDDGTVFSIKRQCLHASRLGLTHPVTGKRMEWFAAPPADLAEVMQALDFGPLDQPVTVFDEEAPLGAAPDWE</sequence>
<evidence type="ECO:0000256" key="6">
    <source>
        <dbReference type="RuleBase" id="RU362028"/>
    </source>
</evidence>
<gene>
    <name evidence="8" type="primary">rluD</name>
    <name evidence="8" type="ORF">MESMUL_15200</name>
</gene>
<keyword evidence="9" id="KW-1185">Reference proteome</keyword>
<dbReference type="GO" id="GO:0003723">
    <property type="term" value="F:RNA binding"/>
    <property type="evidence" value="ECO:0007669"/>
    <property type="project" value="UniProtKB-KW"/>
</dbReference>
<dbReference type="Pfam" id="PF00849">
    <property type="entry name" value="PseudoU_synth_2"/>
    <property type="match status" value="1"/>
</dbReference>
<comment type="function">
    <text evidence="6">Responsible for synthesis of pseudouridine from uracil.</text>
</comment>
<comment type="caution">
    <text evidence="8">The sequence shown here is derived from an EMBL/GenBank/DDBJ whole genome shotgun (WGS) entry which is preliminary data.</text>
</comment>
<dbReference type="NCBIfam" id="TIGR00005">
    <property type="entry name" value="rluA_subfam"/>
    <property type="match status" value="1"/>
</dbReference>
<proteinExistence type="inferred from homology"/>
<dbReference type="InterPro" id="IPR006145">
    <property type="entry name" value="PsdUridine_synth_RsuA/RluA"/>
</dbReference>
<dbReference type="InterPro" id="IPR020103">
    <property type="entry name" value="PsdUridine_synth_cat_dom_sf"/>
</dbReference>
<dbReference type="EC" id="5.4.99.-" evidence="6"/>
<organism evidence="8 9">
    <name type="scientific">Mesosutterella multiformis</name>
    <dbReference type="NCBI Taxonomy" id="2259133"/>
    <lineage>
        <taxon>Bacteria</taxon>
        <taxon>Pseudomonadati</taxon>
        <taxon>Pseudomonadota</taxon>
        <taxon>Betaproteobacteria</taxon>
        <taxon>Burkholderiales</taxon>
        <taxon>Sutterellaceae</taxon>
        <taxon>Mesosutterella</taxon>
    </lineage>
</organism>
<dbReference type="CDD" id="cd00165">
    <property type="entry name" value="S4"/>
    <property type="match status" value="1"/>
</dbReference>
<evidence type="ECO:0000256" key="2">
    <source>
        <dbReference type="ARBA" id="ARBA00023235"/>
    </source>
</evidence>
<evidence type="ECO:0000256" key="1">
    <source>
        <dbReference type="ARBA" id="ARBA00010876"/>
    </source>
</evidence>
<accession>A0A388SD60</accession>
<feature type="domain" description="RNA-binding S4" evidence="7">
    <location>
        <begin position="33"/>
        <end position="99"/>
    </location>
</feature>
<keyword evidence="2 6" id="KW-0413">Isomerase</keyword>
<dbReference type="PANTHER" id="PTHR21600:SF44">
    <property type="entry name" value="RIBOSOMAL LARGE SUBUNIT PSEUDOURIDINE SYNTHASE D"/>
    <property type="match status" value="1"/>
</dbReference>
<evidence type="ECO:0000256" key="4">
    <source>
        <dbReference type="PIRSR" id="PIRSR606225-1"/>
    </source>
</evidence>
<evidence type="ECO:0000256" key="3">
    <source>
        <dbReference type="ARBA" id="ARBA00036882"/>
    </source>
</evidence>
<dbReference type="PANTHER" id="PTHR21600">
    <property type="entry name" value="MITOCHONDRIAL RNA PSEUDOURIDINE SYNTHASE"/>
    <property type="match status" value="1"/>
</dbReference>
<comment type="catalytic activity">
    <reaction evidence="6">
        <text>a uridine in RNA = a pseudouridine in RNA</text>
        <dbReference type="Rhea" id="RHEA:48348"/>
        <dbReference type="Rhea" id="RHEA-COMP:12068"/>
        <dbReference type="Rhea" id="RHEA-COMP:12069"/>
        <dbReference type="ChEBI" id="CHEBI:65314"/>
        <dbReference type="ChEBI" id="CHEBI:65315"/>
    </reaction>
</comment>
<dbReference type="InterPro" id="IPR002942">
    <property type="entry name" value="S4_RNA-bd"/>
</dbReference>
<dbReference type="Gene3D" id="3.10.290.10">
    <property type="entry name" value="RNA-binding S4 domain"/>
    <property type="match status" value="1"/>
</dbReference>
<dbReference type="InterPro" id="IPR036986">
    <property type="entry name" value="S4_RNA-bd_sf"/>
</dbReference>
<dbReference type="Proteomes" id="UP000266091">
    <property type="component" value="Unassembled WGS sequence"/>
</dbReference>
<name>A0A388SD60_9BURK</name>
<dbReference type="Gene3D" id="3.30.2350.10">
    <property type="entry name" value="Pseudouridine synthase"/>
    <property type="match status" value="1"/>
</dbReference>
<dbReference type="PROSITE" id="PS50889">
    <property type="entry name" value="S4"/>
    <property type="match status" value="1"/>
</dbReference>
<evidence type="ECO:0000313" key="8">
    <source>
        <dbReference type="EMBL" id="GBO94166.1"/>
    </source>
</evidence>
<dbReference type="CDD" id="cd02869">
    <property type="entry name" value="PseudoU_synth_RluA_like"/>
    <property type="match status" value="1"/>
</dbReference>
<comment type="similarity">
    <text evidence="1 6">Belongs to the pseudouridine synthase RluA family.</text>
</comment>
<dbReference type="SUPFAM" id="SSF55120">
    <property type="entry name" value="Pseudouridine synthase"/>
    <property type="match status" value="1"/>
</dbReference>
<dbReference type="GO" id="GO:0000455">
    <property type="term" value="P:enzyme-directed rRNA pseudouridine synthesis"/>
    <property type="evidence" value="ECO:0007669"/>
    <property type="project" value="UniProtKB-ARBA"/>
</dbReference>
<feature type="active site" evidence="4">
    <location>
        <position position="155"/>
    </location>
</feature>
<dbReference type="AlphaFoldDB" id="A0A388SD60"/>
<dbReference type="PROSITE" id="PS01129">
    <property type="entry name" value="PSI_RLU"/>
    <property type="match status" value="1"/>
</dbReference>
<dbReference type="InterPro" id="IPR006225">
    <property type="entry name" value="PsdUridine_synth_RluC/D"/>
</dbReference>
<dbReference type="GO" id="GO:0160140">
    <property type="term" value="F:23S rRNA pseudouridine(1911/1915/1917) synthase activity"/>
    <property type="evidence" value="ECO:0007669"/>
    <property type="project" value="UniProtKB-EC"/>
</dbReference>
<dbReference type="SUPFAM" id="SSF55174">
    <property type="entry name" value="Alpha-L RNA-binding motif"/>
    <property type="match status" value="1"/>
</dbReference>
<accession>A0A401LMB3</accession>
<dbReference type="InterPro" id="IPR006224">
    <property type="entry name" value="PsdUridine_synth_RluA-like_CS"/>
</dbReference>